<feature type="domain" description="Cytochrome c assembly protein" evidence="11">
    <location>
        <begin position="92"/>
        <end position="298"/>
    </location>
</feature>
<evidence type="ECO:0000259" key="12">
    <source>
        <dbReference type="Pfam" id="PF16327"/>
    </source>
</evidence>
<evidence type="ECO:0000256" key="10">
    <source>
        <dbReference type="SAM" id="Phobius"/>
    </source>
</evidence>
<evidence type="ECO:0000256" key="8">
    <source>
        <dbReference type="ARBA" id="ARBA00023136"/>
    </source>
</evidence>
<evidence type="ECO:0000256" key="6">
    <source>
        <dbReference type="ARBA" id="ARBA00022748"/>
    </source>
</evidence>
<feature type="transmembrane region" description="Helical" evidence="10">
    <location>
        <begin position="428"/>
        <end position="446"/>
    </location>
</feature>
<keyword evidence="6" id="KW-0201">Cytochrome c-type biogenesis</keyword>
<dbReference type="InterPro" id="IPR002541">
    <property type="entry name" value="Cyt_c_assembly"/>
</dbReference>
<feature type="transmembrane region" description="Helical" evidence="10">
    <location>
        <begin position="452"/>
        <end position="470"/>
    </location>
</feature>
<dbReference type="InterPro" id="IPR003568">
    <property type="entry name" value="Cyt_c_biogenesis_CcmF"/>
</dbReference>
<name>A0ABV9SC74_9PSEU</name>
<keyword evidence="8 10" id="KW-0472">Membrane</keyword>
<evidence type="ECO:0000256" key="5">
    <source>
        <dbReference type="ARBA" id="ARBA00022692"/>
    </source>
</evidence>
<comment type="caution">
    <text evidence="13">The sequence shown here is derived from an EMBL/GenBank/DDBJ whole genome shotgun (WGS) entry which is preliminary data.</text>
</comment>
<comment type="subcellular location">
    <subcellularLocation>
        <location evidence="1">Cell inner membrane</location>
        <topology evidence="1">Multi-pass membrane protein</topology>
    </subcellularLocation>
</comment>
<evidence type="ECO:0000256" key="2">
    <source>
        <dbReference type="ARBA" id="ARBA00009186"/>
    </source>
</evidence>
<feature type="transmembrane region" description="Helical" evidence="10">
    <location>
        <begin position="85"/>
        <end position="113"/>
    </location>
</feature>
<feature type="transmembrane region" description="Helical" evidence="10">
    <location>
        <begin position="212"/>
        <end position="231"/>
    </location>
</feature>
<dbReference type="PANTHER" id="PTHR43653">
    <property type="entry name" value="CYTOCHROME C ASSEMBLY PROTEIN-RELATED"/>
    <property type="match status" value="1"/>
</dbReference>
<feature type="transmembrane region" description="Helical" evidence="10">
    <location>
        <begin position="482"/>
        <end position="503"/>
    </location>
</feature>
<evidence type="ECO:0000256" key="9">
    <source>
        <dbReference type="ARBA" id="ARBA00037230"/>
    </source>
</evidence>
<feature type="domain" description="Cytochrome c-type biogenesis protein CcmF C-terminal" evidence="12">
    <location>
        <begin position="330"/>
        <end position="625"/>
    </location>
</feature>
<evidence type="ECO:0000256" key="1">
    <source>
        <dbReference type="ARBA" id="ARBA00004429"/>
    </source>
</evidence>
<keyword evidence="3" id="KW-1003">Cell membrane</keyword>
<dbReference type="EMBL" id="JBHSIS010000028">
    <property type="protein sequence ID" value="MFC4859372.1"/>
    <property type="molecule type" value="Genomic_DNA"/>
</dbReference>
<evidence type="ECO:0000313" key="14">
    <source>
        <dbReference type="Proteomes" id="UP001595859"/>
    </source>
</evidence>
<comment type="function">
    <text evidence="9">Required for the biogenesis of c-type cytochromes. Possible subunit of a heme lyase.</text>
</comment>
<dbReference type="Pfam" id="PF01578">
    <property type="entry name" value="Cytochrom_C_asm"/>
    <property type="match status" value="1"/>
</dbReference>
<feature type="transmembrane region" description="Helical" evidence="10">
    <location>
        <begin position="315"/>
        <end position="333"/>
    </location>
</feature>
<feature type="transmembrane region" description="Helical" evidence="10">
    <location>
        <begin position="45"/>
        <end position="65"/>
    </location>
</feature>
<keyword evidence="14" id="KW-1185">Reference proteome</keyword>
<proteinExistence type="inferred from homology"/>
<feature type="transmembrane region" description="Helical" evidence="10">
    <location>
        <begin position="180"/>
        <end position="200"/>
    </location>
</feature>
<gene>
    <name evidence="13" type="ORF">ACFPCV_38250</name>
</gene>
<feature type="transmembrane region" description="Helical" evidence="10">
    <location>
        <begin position="398"/>
        <end position="416"/>
    </location>
</feature>
<feature type="transmembrane region" description="Helical" evidence="10">
    <location>
        <begin position="274"/>
        <end position="295"/>
    </location>
</feature>
<sequence length="648" mass="66717">MIGTLGSGTLAAGLVAAVAAALLWLRAALGRDDVRAGPARPARVATLLVLGATAAACALLEWALIGHDFSVRYVADNGGRDVPLYFTVTSLWAALDGSLLLWLLILSGFAALVSRGRARGLAVHPWAMTVISVVTVFFFALTYFAANPFRPVDPVPADGPGPNPLLAEHPAMGVHPPLLYAGYVGMVVPFAFAVGALLTGRTEPGWLAVTRRWTLVAWSCLTVGIVLGAWWSYAVLGWGGYWAWDPVENASLLPWLTATAALHTMLVRRRGATLTGATLALLSATFLLVLVGTFLTRSGAVASVHSFTESPLGPMLLGFVLLVTASVAGLSIWRSGLFAARATPGAVLSREGAIVGNVVLFAAFAAIVLTGTVFPLVAEAFTGNRAAVGRGYFDRATVPVGLALLALMAAAPLMRHRADTAAALGRRLAVPAAAGLATVALVGLFSRPGVTALVAFGLGAFVLTGLAELVRGGAARRVHRLGGLVAHAGIAVAAVGIAASSAYTGSAERELALGESVRAGSVSARLVAVERSAEDGMSAGAVLAMARDGEPIGTGRPELRYFPARDMAVSVPDIHSGFTGDVYTTVTGVAQDGTRATVRLAVNPLVSLVWAGGALAALGGLLALVRPIRRRAKTRQAPPADREEVTAA</sequence>
<comment type="similarity">
    <text evidence="2">Belongs to the CcmF/CycK/Ccl1/NrfE/CcsA family.</text>
</comment>
<feature type="transmembrane region" description="Helical" evidence="10">
    <location>
        <begin position="605"/>
        <end position="625"/>
    </location>
</feature>
<dbReference type="InterPro" id="IPR032523">
    <property type="entry name" value="CcmF_C"/>
</dbReference>
<evidence type="ECO:0000256" key="3">
    <source>
        <dbReference type="ARBA" id="ARBA00022475"/>
    </source>
</evidence>
<dbReference type="PRINTS" id="PR01410">
    <property type="entry name" value="CCBIOGENESIS"/>
</dbReference>
<evidence type="ECO:0000259" key="11">
    <source>
        <dbReference type="Pfam" id="PF01578"/>
    </source>
</evidence>
<feature type="transmembrane region" description="Helical" evidence="10">
    <location>
        <begin position="125"/>
        <end position="146"/>
    </location>
</feature>
<dbReference type="Pfam" id="PF16327">
    <property type="entry name" value="CcmF_C"/>
    <property type="match status" value="1"/>
</dbReference>
<evidence type="ECO:0000256" key="4">
    <source>
        <dbReference type="ARBA" id="ARBA00022519"/>
    </source>
</evidence>
<protein>
    <submittedName>
        <fullName evidence="13">Heme lyase CcmF/NrfE family subunit</fullName>
    </submittedName>
</protein>
<dbReference type="PANTHER" id="PTHR43653:SF1">
    <property type="entry name" value="CYTOCHROME C-TYPE BIOGENESIS PROTEIN CCMF"/>
    <property type="match status" value="1"/>
</dbReference>
<organism evidence="13 14">
    <name type="scientific">Actinophytocola glycyrrhizae</name>
    <dbReference type="NCBI Taxonomy" id="2044873"/>
    <lineage>
        <taxon>Bacteria</taxon>
        <taxon>Bacillati</taxon>
        <taxon>Actinomycetota</taxon>
        <taxon>Actinomycetes</taxon>
        <taxon>Pseudonocardiales</taxon>
        <taxon>Pseudonocardiaceae</taxon>
    </lineage>
</organism>
<dbReference type="InterPro" id="IPR003567">
    <property type="entry name" value="Cyt_c_biogenesis"/>
</dbReference>
<accession>A0ABV9SC74</accession>
<feature type="transmembrane region" description="Helical" evidence="10">
    <location>
        <begin position="354"/>
        <end position="378"/>
    </location>
</feature>
<dbReference type="RefSeq" id="WP_378062386.1">
    <property type="nucleotide sequence ID" value="NZ_JBHSIS010000028.1"/>
</dbReference>
<dbReference type="PRINTS" id="PR01411">
    <property type="entry name" value="CCMFBIOGNSIS"/>
</dbReference>
<evidence type="ECO:0000256" key="7">
    <source>
        <dbReference type="ARBA" id="ARBA00022989"/>
    </source>
</evidence>
<keyword evidence="13" id="KW-0456">Lyase</keyword>
<keyword evidence="4" id="KW-0997">Cell inner membrane</keyword>
<evidence type="ECO:0000313" key="13">
    <source>
        <dbReference type="EMBL" id="MFC4859372.1"/>
    </source>
</evidence>
<feature type="transmembrane region" description="Helical" evidence="10">
    <location>
        <begin position="251"/>
        <end position="267"/>
    </location>
</feature>
<keyword evidence="7 10" id="KW-1133">Transmembrane helix</keyword>
<dbReference type="Proteomes" id="UP001595859">
    <property type="component" value="Unassembled WGS sequence"/>
</dbReference>
<keyword evidence="5 10" id="KW-0812">Transmembrane</keyword>
<reference evidence="14" key="1">
    <citation type="journal article" date="2019" name="Int. J. Syst. Evol. Microbiol.">
        <title>The Global Catalogue of Microorganisms (GCM) 10K type strain sequencing project: providing services to taxonomists for standard genome sequencing and annotation.</title>
        <authorList>
            <consortium name="The Broad Institute Genomics Platform"/>
            <consortium name="The Broad Institute Genome Sequencing Center for Infectious Disease"/>
            <person name="Wu L."/>
            <person name="Ma J."/>
        </authorList>
    </citation>
    <scope>NUCLEOTIDE SEQUENCE [LARGE SCALE GENOMIC DNA]</scope>
    <source>
        <strain evidence="14">ZS-22-S1</strain>
    </source>
</reference>
<dbReference type="GO" id="GO:0016829">
    <property type="term" value="F:lyase activity"/>
    <property type="evidence" value="ECO:0007669"/>
    <property type="project" value="UniProtKB-KW"/>
</dbReference>
<feature type="transmembrane region" description="Helical" evidence="10">
    <location>
        <begin position="6"/>
        <end position="25"/>
    </location>
</feature>